<dbReference type="AlphaFoldDB" id="A0A0E9W1K3"/>
<proteinExistence type="predicted"/>
<dbReference type="EMBL" id="GBXM01024333">
    <property type="protein sequence ID" value="JAH84244.1"/>
    <property type="molecule type" value="Transcribed_RNA"/>
</dbReference>
<accession>A0A0E9W1K3</accession>
<reference evidence="1" key="2">
    <citation type="journal article" date="2015" name="Fish Shellfish Immunol.">
        <title>Early steps in the European eel (Anguilla anguilla)-Vibrio vulnificus interaction in the gills: Role of the RtxA13 toxin.</title>
        <authorList>
            <person name="Callol A."/>
            <person name="Pajuelo D."/>
            <person name="Ebbesson L."/>
            <person name="Teles M."/>
            <person name="MacKenzie S."/>
            <person name="Amaro C."/>
        </authorList>
    </citation>
    <scope>NUCLEOTIDE SEQUENCE</scope>
</reference>
<evidence type="ECO:0000313" key="1">
    <source>
        <dbReference type="EMBL" id="JAH84244.1"/>
    </source>
</evidence>
<reference evidence="1" key="1">
    <citation type="submission" date="2014-11" db="EMBL/GenBank/DDBJ databases">
        <authorList>
            <person name="Amaro Gonzalez C."/>
        </authorList>
    </citation>
    <scope>NUCLEOTIDE SEQUENCE</scope>
</reference>
<name>A0A0E9W1K3_ANGAN</name>
<sequence length="31" mass="3382">MLFSTVHYQLTIISMAPPAMTSLDLTSLAPM</sequence>
<organism evidence="1">
    <name type="scientific">Anguilla anguilla</name>
    <name type="common">European freshwater eel</name>
    <name type="synonym">Muraena anguilla</name>
    <dbReference type="NCBI Taxonomy" id="7936"/>
    <lineage>
        <taxon>Eukaryota</taxon>
        <taxon>Metazoa</taxon>
        <taxon>Chordata</taxon>
        <taxon>Craniata</taxon>
        <taxon>Vertebrata</taxon>
        <taxon>Euteleostomi</taxon>
        <taxon>Actinopterygii</taxon>
        <taxon>Neopterygii</taxon>
        <taxon>Teleostei</taxon>
        <taxon>Anguilliformes</taxon>
        <taxon>Anguillidae</taxon>
        <taxon>Anguilla</taxon>
    </lineage>
</organism>
<protein>
    <submittedName>
        <fullName evidence="1">Uncharacterized protein</fullName>
    </submittedName>
</protein>